<sequence>MTRLARALSWPSSWSLLIGVCLLTWLLGLSLALPYGTSRATHQWEEQATSYVVIALPQQNDKIDALQHAVSATFPGTEVTRLSDQEVAQTLAHWSTPWPGPLPTLITLHYRGDIATLTTLAQRYEPDAMVIPPPHQLEKLAPFLANIRQAACHIALAMGGAIALTIAPALLYLMARTTALANTQQRLLLLSLGGNPTTLHHIFARRLALISGLGSLIGIALLLPTFIALTRALRPLLRLPPLTDPLHFTTLLPPILWGSLALLPVLIMCLSGGLVYLLCRMQDRTTS</sequence>
<evidence type="ECO:0000313" key="2">
    <source>
        <dbReference type="EMBL" id="MCX5615134.1"/>
    </source>
</evidence>
<proteinExistence type="predicted"/>
<evidence type="ECO:0000256" key="1">
    <source>
        <dbReference type="SAM" id="Phobius"/>
    </source>
</evidence>
<organism evidence="2 3">
    <name type="scientific">Bombella saccharophila</name>
    <dbReference type="NCBI Taxonomy" id="2967338"/>
    <lineage>
        <taxon>Bacteria</taxon>
        <taxon>Pseudomonadati</taxon>
        <taxon>Pseudomonadota</taxon>
        <taxon>Alphaproteobacteria</taxon>
        <taxon>Acetobacterales</taxon>
        <taxon>Acetobacteraceae</taxon>
        <taxon>Bombella</taxon>
    </lineage>
</organism>
<dbReference type="Proteomes" id="UP001165648">
    <property type="component" value="Unassembled WGS sequence"/>
</dbReference>
<evidence type="ECO:0008006" key="4">
    <source>
        <dbReference type="Google" id="ProtNLM"/>
    </source>
</evidence>
<reference evidence="2 3" key="1">
    <citation type="submission" date="2022-07" db="EMBL/GenBank/DDBJ databases">
        <title>Bombella genomes.</title>
        <authorList>
            <person name="Harer L."/>
            <person name="Styblova S."/>
            <person name="Ehrmann M."/>
        </authorList>
    </citation>
    <scope>NUCLEOTIDE SEQUENCE [LARGE SCALE GENOMIC DNA]</scope>
    <source>
        <strain evidence="2 3">TMW 2.2558</strain>
    </source>
</reference>
<keyword evidence="1" id="KW-0472">Membrane</keyword>
<keyword evidence="1" id="KW-1133">Transmembrane helix</keyword>
<name>A0ABT3WBG5_9PROT</name>
<feature type="transmembrane region" description="Helical" evidence="1">
    <location>
        <begin position="255"/>
        <end position="279"/>
    </location>
</feature>
<accession>A0ABT3WBG5</accession>
<evidence type="ECO:0000313" key="3">
    <source>
        <dbReference type="Proteomes" id="UP001165648"/>
    </source>
</evidence>
<protein>
    <recommendedName>
        <fullName evidence="4">Cell division protein FtsX</fullName>
    </recommendedName>
</protein>
<keyword evidence="1" id="KW-0812">Transmembrane</keyword>
<feature type="transmembrane region" description="Helical" evidence="1">
    <location>
        <begin position="154"/>
        <end position="175"/>
    </location>
</feature>
<keyword evidence="3" id="KW-1185">Reference proteome</keyword>
<dbReference type="RefSeq" id="WP_266106986.1">
    <property type="nucleotide sequence ID" value="NZ_JANIDW010000003.1"/>
</dbReference>
<gene>
    <name evidence="2" type="ORF">NQF64_07740</name>
</gene>
<feature type="transmembrane region" description="Helical" evidence="1">
    <location>
        <begin position="207"/>
        <end position="229"/>
    </location>
</feature>
<comment type="caution">
    <text evidence="2">The sequence shown here is derived from an EMBL/GenBank/DDBJ whole genome shotgun (WGS) entry which is preliminary data.</text>
</comment>
<dbReference type="EMBL" id="JANIDW010000003">
    <property type="protein sequence ID" value="MCX5615134.1"/>
    <property type="molecule type" value="Genomic_DNA"/>
</dbReference>